<evidence type="ECO:0008006" key="3">
    <source>
        <dbReference type="Google" id="ProtNLM"/>
    </source>
</evidence>
<dbReference type="EMBL" id="JBGBZJ010000002">
    <property type="protein sequence ID" value="MEY9451521.1"/>
    <property type="molecule type" value="Genomic_DNA"/>
</dbReference>
<reference evidence="1 2" key="1">
    <citation type="submission" date="2024-07" db="EMBL/GenBank/DDBJ databases">
        <title>Genomic Encyclopedia of Type Strains, Phase V (KMG-V): Genome sequencing to study the core and pangenomes of soil and plant-associated prokaryotes.</title>
        <authorList>
            <person name="Whitman W."/>
        </authorList>
    </citation>
    <scope>NUCLEOTIDE SEQUENCE [LARGE SCALE GENOMIC DNA]</scope>
    <source>
        <strain evidence="1 2">USDA 152</strain>
    </source>
</reference>
<protein>
    <recommendedName>
        <fullName evidence="3">HEPN AbiU2-like domain-containing protein</fullName>
    </recommendedName>
</protein>
<accession>A0ABV4FIX7</accession>
<dbReference type="RefSeq" id="WP_038975142.1">
    <property type="nucleotide sequence ID" value="NZ_CP150124.1"/>
</dbReference>
<sequence length="248" mass="27857">MNKLSDFIADHRERFADVDTNVFVFAWAKITRRLGFLSIIEHRYLEASAAFIANSQALQALTQPGAHPVTEEQAALHRAALPLVADLHLQIESYYLFAKIILDDVARAIEHYFGSARNLALDSHDDLSRWLPAYAEGKGLTVSKQLLESVADLRQRVSDVRDQKVSHEKSPWTMQGTSWSLDGGGASMVMMRLYPRETDPRQFNSEQLPKLTQAIEIYLDLIVGCIVANEDKTTLKLAEKKVPPEGHS</sequence>
<organism evidence="1 2">
    <name type="scientific">Bradyrhizobium ottawaense</name>
    <dbReference type="NCBI Taxonomy" id="931866"/>
    <lineage>
        <taxon>Bacteria</taxon>
        <taxon>Pseudomonadati</taxon>
        <taxon>Pseudomonadota</taxon>
        <taxon>Alphaproteobacteria</taxon>
        <taxon>Hyphomicrobiales</taxon>
        <taxon>Nitrobacteraceae</taxon>
        <taxon>Bradyrhizobium</taxon>
    </lineage>
</organism>
<name>A0ABV4FIX7_9BRAD</name>
<gene>
    <name evidence="1" type="ORF">ABIG07_000469</name>
</gene>
<evidence type="ECO:0000313" key="2">
    <source>
        <dbReference type="Proteomes" id="UP001565369"/>
    </source>
</evidence>
<keyword evidence="2" id="KW-1185">Reference proteome</keyword>
<dbReference type="Proteomes" id="UP001565369">
    <property type="component" value="Unassembled WGS sequence"/>
</dbReference>
<proteinExistence type="predicted"/>
<comment type="caution">
    <text evidence="1">The sequence shown here is derived from an EMBL/GenBank/DDBJ whole genome shotgun (WGS) entry which is preliminary data.</text>
</comment>
<evidence type="ECO:0000313" key="1">
    <source>
        <dbReference type="EMBL" id="MEY9451521.1"/>
    </source>
</evidence>